<dbReference type="Pfam" id="PF05920">
    <property type="entry name" value="Homeobox_KN"/>
    <property type="match status" value="1"/>
</dbReference>
<evidence type="ECO:0000256" key="5">
    <source>
        <dbReference type="PROSITE-ProRule" id="PRU00108"/>
    </source>
</evidence>
<dbReference type="InterPro" id="IPR009057">
    <property type="entry name" value="Homeodomain-like_sf"/>
</dbReference>
<dbReference type="PROSITE" id="PS00028">
    <property type="entry name" value="ZINC_FINGER_C2H2_1"/>
    <property type="match status" value="1"/>
</dbReference>
<evidence type="ECO:0000313" key="10">
    <source>
        <dbReference type="Proteomes" id="UP000800036"/>
    </source>
</evidence>
<dbReference type="GO" id="GO:0005634">
    <property type="term" value="C:nucleus"/>
    <property type="evidence" value="ECO:0007669"/>
    <property type="project" value="UniProtKB-SubCell"/>
</dbReference>
<dbReference type="GO" id="GO:0003677">
    <property type="term" value="F:DNA binding"/>
    <property type="evidence" value="ECO:0007669"/>
    <property type="project" value="UniProtKB-UniRule"/>
</dbReference>
<dbReference type="SMART" id="SM00389">
    <property type="entry name" value="HOX"/>
    <property type="match status" value="1"/>
</dbReference>
<keyword evidence="3 5" id="KW-0539">Nucleus</keyword>
<evidence type="ECO:0000256" key="4">
    <source>
        <dbReference type="PROSITE-ProRule" id="PRU00042"/>
    </source>
</evidence>
<feature type="compositionally biased region" description="Low complexity" evidence="6">
    <location>
        <begin position="360"/>
        <end position="383"/>
    </location>
</feature>
<keyword evidence="10" id="KW-1185">Reference proteome</keyword>
<gene>
    <name evidence="9" type="ORF">BU23DRAFT_527071</name>
</gene>
<dbReference type="GO" id="GO:0008270">
    <property type="term" value="F:zinc ion binding"/>
    <property type="evidence" value="ECO:0007669"/>
    <property type="project" value="UniProtKB-KW"/>
</dbReference>
<dbReference type="Proteomes" id="UP000800036">
    <property type="component" value="Unassembled WGS sequence"/>
</dbReference>
<dbReference type="Gene3D" id="1.10.10.60">
    <property type="entry name" value="Homeodomain-like"/>
    <property type="match status" value="1"/>
</dbReference>
<dbReference type="OrthoDB" id="5399138at2759"/>
<dbReference type="PROSITE" id="PS50071">
    <property type="entry name" value="HOMEOBOX_2"/>
    <property type="match status" value="1"/>
</dbReference>
<dbReference type="AlphaFoldDB" id="A0A6A5VK27"/>
<feature type="region of interest" description="Disordered" evidence="6">
    <location>
        <begin position="360"/>
        <end position="400"/>
    </location>
</feature>
<dbReference type="InterPro" id="IPR013087">
    <property type="entry name" value="Znf_C2H2_type"/>
</dbReference>
<evidence type="ECO:0000259" key="7">
    <source>
        <dbReference type="PROSITE" id="PS50071"/>
    </source>
</evidence>
<feature type="compositionally biased region" description="Polar residues" evidence="6">
    <location>
        <begin position="616"/>
        <end position="646"/>
    </location>
</feature>
<keyword evidence="4" id="KW-0862">Zinc</keyword>
<dbReference type="EMBL" id="ML976663">
    <property type="protein sequence ID" value="KAF1977571.1"/>
    <property type="molecule type" value="Genomic_DNA"/>
</dbReference>
<dbReference type="PANTHER" id="PTHR11850">
    <property type="entry name" value="HOMEOBOX PROTEIN TRANSCRIPTION FACTORS"/>
    <property type="match status" value="1"/>
</dbReference>
<sequence>MATPNAQSDMAQLFDFGEASNTVGTIGSPEVSRPASRATKHRVGCPAHGQEGDEGCVCSEFNQDVAPPDAIQDDIEIAEEEEFNTDFSSWLPRYQKPAHPCEYCRSKSLECFIYDAGNGNSSGCSPCNALFRPCSFSNPEKMPMLMKRTALDTLHSVAEVSERTFGGFTGKKPMRSLGHQGPIEEDENEDKMPKKGAAAARFPRAAVKILKDWLIAHMDHPYPSEEEKETLAQQAGLTLNQISNWMANTRRRQKARPKRSSSPSIRPVTEPVNIPPGRTWESLDPFERWKHSPPENEPAPLQAIARNVETFDFPDDAERSAASANGRRQDSDPSTGSHSFFRPPSITSLETGLTMLSSGSLGSSTSATFSQSSRHSLGSFSSLKSKERRRRRRVPTRAPKYNAENDTRLFQCTFCTDRFKSKYDWTRHEKSLHLSLEKWICAPIGDVITCSSSGQRKCVYCDHLNPSNAHLESHNHRACEEKGMEARTFYRKDHLRQHLRLMHGCKMTPSMDAWKSEAQVINSRCGFCAKTFTKWQERADHLAKEFRNGATMKDWRGCRGLDLHVAQHVTNAMPPYLIANESKSPFPFSATNSASLKQSCMNLEQSDLEVSLPNWPDNTNNAQVDGSTSADNSTRNNSSHIASPNRSPHPYATCWEILTLRLGRFAREHIKQHGPGSVTDAMLQSEARRILYDADDPWEQTAADNPEWLNLFRKAHGLDLTQPQAIANEYAHHDVMEDLGLGHNAQLDESFNLNHFGCISKSFNDPVARARAFECSLAGSVAISNASEVAVSSTHAPGLTASATTSGASNLPITTFAAFPGLHATMGDSEGTGAGGFCIGADGELHATTAPASKGLNSFIPPINEMACNISENLFASGYDFPAFSAADFDMAATTAAFGANFPATSSAFDDLSLSGFGTTMDTAQAAAWDDGDFTFNMDMDLDLDLGMGGTSGA</sequence>
<keyword evidence="4" id="KW-0479">Metal-binding</keyword>
<evidence type="ECO:0000256" key="1">
    <source>
        <dbReference type="ARBA" id="ARBA00023125"/>
    </source>
</evidence>
<dbReference type="SUPFAM" id="SSF46689">
    <property type="entry name" value="Homeodomain-like"/>
    <property type="match status" value="1"/>
</dbReference>
<dbReference type="InterPro" id="IPR008422">
    <property type="entry name" value="KN_HD"/>
</dbReference>
<feature type="region of interest" description="Disordered" evidence="6">
    <location>
        <begin position="317"/>
        <end position="344"/>
    </location>
</feature>
<feature type="compositionally biased region" description="Basic and acidic residues" evidence="6">
    <location>
        <begin position="285"/>
        <end position="294"/>
    </location>
</feature>
<protein>
    <submittedName>
        <fullName evidence="9">Uncharacterized protein</fullName>
    </submittedName>
</protein>
<feature type="compositionally biased region" description="Basic residues" evidence="6">
    <location>
        <begin position="249"/>
        <end position="259"/>
    </location>
</feature>
<evidence type="ECO:0000256" key="2">
    <source>
        <dbReference type="ARBA" id="ARBA00023155"/>
    </source>
</evidence>
<feature type="domain" description="C2H2-type" evidence="8">
    <location>
        <begin position="410"/>
        <end position="438"/>
    </location>
</feature>
<organism evidence="9 10">
    <name type="scientific">Bimuria novae-zelandiae CBS 107.79</name>
    <dbReference type="NCBI Taxonomy" id="1447943"/>
    <lineage>
        <taxon>Eukaryota</taxon>
        <taxon>Fungi</taxon>
        <taxon>Dikarya</taxon>
        <taxon>Ascomycota</taxon>
        <taxon>Pezizomycotina</taxon>
        <taxon>Dothideomycetes</taxon>
        <taxon>Pleosporomycetidae</taxon>
        <taxon>Pleosporales</taxon>
        <taxon>Massarineae</taxon>
        <taxon>Didymosphaeriaceae</taxon>
        <taxon>Bimuria</taxon>
    </lineage>
</organism>
<keyword evidence="2 5" id="KW-0371">Homeobox</keyword>
<feature type="domain" description="Homeobox" evidence="7">
    <location>
        <begin position="193"/>
        <end position="256"/>
    </location>
</feature>
<feature type="region of interest" description="Disordered" evidence="6">
    <location>
        <begin position="610"/>
        <end position="646"/>
    </location>
</feature>
<name>A0A6A5VK27_9PLEO</name>
<feature type="region of interest" description="Disordered" evidence="6">
    <location>
        <begin position="24"/>
        <end position="44"/>
    </location>
</feature>
<reference evidence="9" key="1">
    <citation type="journal article" date="2020" name="Stud. Mycol.">
        <title>101 Dothideomycetes genomes: a test case for predicting lifestyles and emergence of pathogens.</title>
        <authorList>
            <person name="Haridas S."/>
            <person name="Albert R."/>
            <person name="Binder M."/>
            <person name="Bloem J."/>
            <person name="Labutti K."/>
            <person name="Salamov A."/>
            <person name="Andreopoulos B."/>
            <person name="Baker S."/>
            <person name="Barry K."/>
            <person name="Bills G."/>
            <person name="Bluhm B."/>
            <person name="Cannon C."/>
            <person name="Castanera R."/>
            <person name="Culley D."/>
            <person name="Daum C."/>
            <person name="Ezra D."/>
            <person name="Gonzalez J."/>
            <person name="Henrissat B."/>
            <person name="Kuo A."/>
            <person name="Liang C."/>
            <person name="Lipzen A."/>
            <person name="Lutzoni F."/>
            <person name="Magnuson J."/>
            <person name="Mondo S."/>
            <person name="Nolan M."/>
            <person name="Ohm R."/>
            <person name="Pangilinan J."/>
            <person name="Park H.-J."/>
            <person name="Ramirez L."/>
            <person name="Alfaro M."/>
            <person name="Sun H."/>
            <person name="Tritt A."/>
            <person name="Yoshinaga Y."/>
            <person name="Zwiers L.-H."/>
            <person name="Turgeon B."/>
            <person name="Goodwin S."/>
            <person name="Spatafora J."/>
            <person name="Crous P."/>
            <person name="Grigoriev I."/>
        </authorList>
    </citation>
    <scope>NUCLEOTIDE SEQUENCE</scope>
    <source>
        <strain evidence="9">CBS 107.79</strain>
    </source>
</reference>
<evidence type="ECO:0000259" key="8">
    <source>
        <dbReference type="PROSITE" id="PS50157"/>
    </source>
</evidence>
<keyword evidence="1 5" id="KW-0238">DNA-binding</keyword>
<feature type="region of interest" description="Disordered" evidence="6">
    <location>
        <begin position="168"/>
        <end position="192"/>
    </location>
</feature>
<evidence type="ECO:0000313" key="9">
    <source>
        <dbReference type="EMBL" id="KAF1977571.1"/>
    </source>
</evidence>
<comment type="subcellular location">
    <subcellularLocation>
        <location evidence="5">Nucleus</location>
    </subcellularLocation>
</comment>
<dbReference type="InterPro" id="IPR001356">
    <property type="entry name" value="HD"/>
</dbReference>
<dbReference type="GO" id="GO:0006355">
    <property type="term" value="P:regulation of DNA-templated transcription"/>
    <property type="evidence" value="ECO:0007669"/>
    <property type="project" value="InterPro"/>
</dbReference>
<evidence type="ECO:0000256" key="6">
    <source>
        <dbReference type="SAM" id="MobiDB-lite"/>
    </source>
</evidence>
<keyword evidence="4" id="KW-0863">Zinc-finger</keyword>
<feature type="DNA-binding region" description="Homeobox" evidence="5">
    <location>
        <begin position="195"/>
        <end position="257"/>
    </location>
</feature>
<evidence type="ECO:0000256" key="3">
    <source>
        <dbReference type="ARBA" id="ARBA00023242"/>
    </source>
</evidence>
<dbReference type="InterPro" id="IPR050224">
    <property type="entry name" value="TALE_homeobox"/>
</dbReference>
<feature type="compositionally biased region" description="Basic residues" evidence="6">
    <location>
        <begin position="386"/>
        <end position="395"/>
    </location>
</feature>
<accession>A0A6A5VK27</accession>
<feature type="region of interest" description="Disordered" evidence="6">
    <location>
        <begin position="249"/>
        <end position="299"/>
    </location>
</feature>
<proteinExistence type="predicted"/>
<dbReference type="CDD" id="cd00086">
    <property type="entry name" value="homeodomain"/>
    <property type="match status" value="1"/>
</dbReference>
<dbReference type="PROSITE" id="PS50157">
    <property type="entry name" value="ZINC_FINGER_C2H2_2"/>
    <property type="match status" value="1"/>
</dbReference>